<dbReference type="OrthoDB" id="2337369at2759"/>
<evidence type="ECO:0000313" key="2">
    <source>
        <dbReference type="Proteomes" id="UP000789831"/>
    </source>
</evidence>
<gene>
    <name evidence="1" type="ORF">AGERDE_LOCUS12018</name>
</gene>
<dbReference type="EMBL" id="CAJVPL010006677">
    <property type="protein sequence ID" value="CAG8665497.1"/>
    <property type="molecule type" value="Genomic_DNA"/>
</dbReference>
<keyword evidence="2" id="KW-1185">Reference proteome</keyword>
<feature type="non-terminal residue" evidence="1">
    <location>
        <position position="1"/>
    </location>
</feature>
<dbReference type="AlphaFoldDB" id="A0A9N9HCQ7"/>
<comment type="caution">
    <text evidence="1">The sequence shown here is derived from an EMBL/GenBank/DDBJ whole genome shotgun (WGS) entry which is preliminary data.</text>
</comment>
<proteinExistence type="predicted"/>
<dbReference type="Proteomes" id="UP000789831">
    <property type="component" value="Unassembled WGS sequence"/>
</dbReference>
<organism evidence="1 2">
    <name type="scientific">Ambispora gerdemannii</name>
    <dbReference type="NCBI Taxonomy" id="144530"/>
    <lineage>
        <taxon>Eukaryota</taxon>
        <taxon>Fungi</taxon>
        <taxon>Fungi incertae sedis</taxon>
        <taxon>Mucoromycota</taxon>
        <taxon>Glomeromycotina</taxon>
        <taxon>Glomeromycetes</taxon>
        <taxon>Archaeosporales</taxon>
        <taxon>Ambisporaceae</taxon>
        <taxon>Ambispora</taxon>
    </lineage>
</organism>
<evidence type="ECO:0000313" key="1">
    <source>
        <dbReference type="EMBL" id="CAG8665497.1"/>
    </source>
</evidence>
<name>A0A9N9HCQ7_9GLOM</name>
<protein>
    <submittedName>
        <fullName evidence="1">1003_t:CDS:1</fullName>
    </submittedName>
</protein>
<sequence>AGVPTLKKQILDWLPQPYNNVVFFLRAFRSTPVDYRSMLDNMSIFNYFPEEENLPQDVYHILITKY</sequence>
<accession>A0A9N9HCQ7</accession>
<reference evidence="1" key="1">
    <citation type="submission" date="2021-06" db="EMBL/GenBank/DDBJ databases">
        <authorList>
            <person name="Kallberg Y."/>
            <person name="Tangrot J."/>
            <person name="Rosling A."/>
        </authorList>
    </citation>
    <scope>NUCLEOTIDE SEQUENCE</scope>
    <source>
        <strain evidence="1">MT106</strain>
    </source>
</reference>